<evidence type="ECO:0000313" key="1">
    <source>
        <dbReference type="EMBL" id="MEJ5975605.1"/>
    </source>
</evidence>
<dbReference type="Pfam" id="PF13428">
    <property type="entry name" value="TPR_14"/>
    <property type="match status" value="1"/>
</dbReference>
<evidence type="ECO:0000313" key="2">
    <source>
        <dbReference type="Proteomes" id="UP001361239"/>
    </source>
</evidence>
<dbReference type="InterPro" id="IPR011990">
    <property type="entry name" value="TPR-like_helical_dom_sf"/>
</dbReference>
<proteinExistence type="predicted"/>
<organism evidence="1 2">
    <name type="scientific">Novosphingobium anseongense</name>
    <dbReference type="NCBI Taxonomy" id="3133436"/>
    <lineage>
        <taxon>Bacteria</taxon>
        <taxon>Pseudomonadati</taxon>
        <taxon>Pseudomonadota</taxon>
        <taxon>Alphaproteobacteria</taxon>
        <taxon>Sphingomonadales</taxon>
        <taxon>Sphingomonadaceae</taxon>
        <taxon>Novosphingobium</taxon>
    </lineage>
</organism>
<dbReference type="RefSeq" id="WP_339585542.1">
    <property type="nucleotide sequence ID" value="NZ_JBBHJZ010000001.1"/>
</dbReference>
<keyword evidence="2" id="KW-1185">Reference proteome</keyword>
<gene>
    <name evidence="1" type="ORF">WG901_03095</name>
</gene>
<dbReference type="Proteomes" id="UP001361239">
    <property type="component" value="Unassembled WGS sequence"/>
</dbReference>
<sequence length="228" mass="23888">MSWLWALVLAILALALILLLLRWFGQPRAGWEAIAAALLLGIAGYGLQGHPGMPGAPKASAETSAPNSPELVEARKALAGGGAGGETNNKWSIIADALARHGQYADAAGVLLGAVDKNPRDADAWLALANALVGHAEGSLSPAALFAFRNAATVAPEHPGPPFFLGLAMAQSGRFDEARTIWTELLARTPPDAPWRPDLVDKLQRLDMIVARQNAMQGMPVGQPGTMP</sequence>
<protein>
    <submittedName>
        <fullName evidence="1">Tetratricopeptide repeat protein</fullName>
    </submittedName>
</protein>
<reference evidence="1 2" key="1">
    <citation type="submission" date="2024-03" db="EMBL/GenBank/DDBJ databases">
        <authorList>
            <person name="Jo J.-H."/>
        </authorList>
    </citation>
    <scope>NUCLEOTIDE SEQUENCE [LARGE SCALE GENOMIC DNA]</scope>
    <source>
        <strain evidence="1 2">PS1R-30</strain>
    </source>
</reference>
<comment type="caution">
    <text evidence="1">The sequence shown here is derived from an EMBL/GenBank/DDBJ whole genome shotgun (WGS) entry which is preliminary data.</text>
</comment>
<accession>A0ABU8RR98</accession>
<dbReference type="Gene3D" id="1.25.40.10">
    <property type="entry name" value="Tetratricopeptide repeat domain"/>
    <property type="match status" value="1"/>
</dbReference>
<name>A0ABU8RR98_9SPHN</name>
<dbReference type="SUPFAM" id="SSF48452">
    <property type="entry name" value="TPR-like"/>
    <property type="match status" value="1"/>
</dbReference>
<dbReference type="EMBL" id="JBBHJZ010000001">
    <property type="protein sequence ID" value="MEJ5975605.1"/>
    <property type="molecule type" value="Genomic_DNA"/>
</dbReference>